<dbReference type="eggNOG" id="KOG0258">
    <property type="taxonomic scope" value="Eukaryota"/>
</dbReference>
<feature type="domain" description="Aminotransferase class I/classII large" evidence="10">
    <location>
        <begin position="110"/>
        <end position="478"/>
    </location>
</feature>
<dbReference type="Pfam" id="PF00155">
    <property type="entry name" value="Aminotran_1_2"/>
    <property type="match status" value="1"/>
</dbReference>
<dbReference type="OMA" id="FGFECPP"/>
<evidence type="ECO:0000256" key="6">
    <source>
        <dbReference type="ARBA" id="ARBA00025785"/>
    </source>
</evidence>
<name>A0A1D8NDG6_YARLL</name>
<dbReference type="FunFam" id="3.40.640.10:FF:000012">
    <property type="entry name" value="alanine aminotransferase 2"/>
    <property type="match status" value="1"/>
</dbReference>
<evidence type="ECO:0000313" key="13">
    <source>
        <dbReference type="Proteomes" id="UP000182444"/>
    </source>
</evidence>
<evidence type="ECO:0000259" key="10">
    <source>
        <dbReference type="Pfam" id="PF00155"/>
    </source>
</evidence>
<evidence type="ECO:0000313" key="11">
    <source>
        <dbReference type="EMBL" id="AOW03665.1"/>
    </source>
</evidence>
<dbReference type="Proteomes" id="UP000256601">
    <property type="component" value="Unassembled WGS sequence"/>
</dbReference>
<protein>
    <recommendedName>
        <fullName evidence="7">Glutamate pyruvate transaminase</fullName>
    </recommendedName>
    <alternativeName>
        <fullName evidence="8">Glutamic--alanine transaminase</fullName>
    </alternativeName>
    <alternativeName>
        <fullName evidence="9">Glutamic--pyruvic transaminase</fullName>
    </alternativeName>
</protein>
<dbReference type="GO" id="GO:0008483">
    <property type="term" value="F:transaminase activity"/>
    <property type="evidence" value="ECO:0007669"/>
    <property type="project" value="UniProtKB-KW"/>
</dbReference>
<dbReference type="GeneID" id="2910869"/>
<evidence type="ECO:0000256" key="3">
    <source>
        <dbReference type="ARBA" id="ARBA00022576"/>
    </source>
</evidence>
<sequence>MLRQGIKRAVVHARAVQAVCKRTNMTITKKDLNPQVVNAQYAVRGKLAVRADEIKEQMRTNPSLFPFDKVINANIGNPQQLDQKPVTFYRQVLAMLQYPELMDRAADVGIPNDAVQRARKLLDDIGSVGAYSSSQGVTTVRNSVANFIQKRDGYAASASDIYLTTGASNAVTFLLTTLARGDGSDGFMIPIPQYPLYTATLTLQNSNPVPYYLDEAKEWGTNMAALNDAVESSKHKLKAVVVINPGNPTGACLGVKEIKDILLLAQKEGIAVIADEVYQANIFASGQFHSFKKVWSILKEENPDFNVPLASLHSTSKGKIGECGQRGGYMELVGFHEDVIEQIYKLCSISLCPVVTGQALIECMVNPPVEGDESYPLFNKETNHIMDTLTQRANRLYEAFKEMPKVSCEPPQGAMYLFPSIELPAGAIAEAERHNEQPDEFYCMKLLEQTGICVIPGSGFGQKDGTYHFRTTFLAPGDDYGEKIVNFHKKFLAQYE</sequence>
<dbReference type="InterPro" id="IPR015424">
    <property type="entry name" value="PyrdxlP-dep_Trfase"/>
</dbReference>
<comment type="subunit">
    <text evidence="2">Homodimer.</text>
</comment>
<dbReference type="RefSeq" id="XP_502480.1">
    <property type="nucleotide sequence ID" value="XM_502480.1"/>
</dbReference>
<evidence type="ECO:0000256" key="7">
    <source>
        <dbReference type="ARBA" id="ARBA00077894"/>
    </source>
</evidence>
<dbReference type="Proteomes" id="UP000182444">
    <property type="component" value="Chromosome 1D"/>
</dbReference>
<comment type="cofactor">
    <cofactor evidence="1">
        <name>pyridoxal 5'-phosphate</name>
        <dbReference type="ChEBI" id="CHEBI:597326"/>
    </cofactor>
</comment>
<dbReference type="GO" id="GO:0030170">
    <property type="term" value="F:pyridoxal phosphate binding"/>
    <property type="evidence" value="ECO:0007669"/>
    <property type="project" value="InterPro"/>
</dbReference>
<dbReference type="EMBL" id="CP017556">
    <property type="protein sequence ID" value="AOW03665.1"/>
    <property type="molecule type" value="Genomic_DNA"/>
</dbReference>
<evidence type="ECO:0000313" key="12">
    <source>
        <dbReference type="EMBL" id="RDW24010.1"/>
    </source>
</evidence>
<evidence type="ECO:0000256" key="8">
    <source>
        <dbReference type="ARBA" id="ARBA00078532"/>
    </source>
</evidence>
<reference evidence="12 14" key="2">
    <citation type="submission" date="2018-07" db="EMBL/GenBank/DDBJ databases">
        <title>Draft Genome Assemblies for Five Robust Yarrowia lipolytica Strains Exhibiting High Lipid Production and Pentose Sugar Utilization and Sugar Alcohol Secretion from Undetoxified Lignocellulosic Biomass Hydrolysates.</title>
        <authorList>
            <consortium name="DOE Joint Genome Institute"/>
            <person name="Walker C."/>
            <person name="Ryu S."/>
            <person name="Na H."/>
            <person name="Zane M."/>
            <person name="LaButti K."/>
            <person name="Lipzen A."/>
            <person name="Haridas S."/>
            <person name="Barry K."/>
            <person name="Grigoriev I.V."/>
            <person name="Quarterman J."/>
            <person name="Slininger P."/>
            <person name="Dien B."/>
            <person name="Trinh C.T."/>
        </authorList>
    </citation>
    <scope>NUCLEOTIDE SEQUENCE [LARGE SCALE GENOMIC DNA]</scope>
    <source>
        <strain evidence="12 14">YB392</strain>
    </source>
</reference>
<dbReference type="Gene3D" id="3.40.640.10">
    <property type="entry name" value="Type I PLP-dependent aspartate aminotransferase-like (Major domain)"/>
    <property type="match status" value="1"/>
</dbReference>
<keyword evidence="4 12" id="KW-0808">Transferase</keyword>
<dbReference type="VEuPathDB" id="FungiDB:YALI0_D06325g"/>
<dbReference type="InterPro" id="IPR015421">
    <property type="entry name" value="PyrdxlP-dep_Trfase_major"/>
</dbReference>
<dbReference type="PANTHER" id="PTHR11751">
    <property type="entry name" value="ALANINE AMINOTRANSFERASE"/>
    <property type="match status" value="1"/>
</dbReference>
<dbReference type="Gene3D" id="1.10.287.1970">
    <property type="match status" value="1"/>
</dbReference>
<evidence type="ECO:0000256" key="4">
    <source>
        <dbReference type="ARBA" id="ARBA00022679"/>
    </source>
</evidence>
<dbReference type="GO" id="GO:0042853">
    <property type="term" value="P:L-alanine catabolic process"/>
    <property type="evidence" value="ECO:0007669"/>
    <property type="project" value="UniProtKB-UniPathway"/>
</dbReference>
<accession>A0A1D8NDG6</accession>
<dbReference type="EMBL" id="KZ859054">
    <property type="protein sequence ID" value="RDW24010.1"/>
    <property type="molecule type" value="Genomic_DNA"/>
</dbReference>
<reference evidence="11 13" key="1">
    <citation type="journal article" date="2016" name="PLoS ONE">
        <title>Sequence Assembly of Yarrowia lipolytica Strain W29/CLIB89 Shows Transposable Element Diversity.</title>
        <authorList>
            <person name="Magnan C."/>
            <person name="Yu J."/>
            <person name="Chang I."/>
            <person name="Jahn E."/>
            <person name="Kanomata Y."/>
            <person name="Wu J."/>
            <person name="Zeller M."/>
            <person name="Oakes M."/>
            <person name="Baldi P."/>
            <person name="Sandmeyer S."/>
        </authorList>
    </citation>
    <scope>NUCLEOTIDE SEQUENCE [LARGE SCALE GENOMIC DNA]</scope>
    <source>
        <strain evidence="11">CLIB89</strain>
        <strain evidence="13">CLIB89(W29)</strain>
    </source>
</reference>
<dbReference type="VEuPathDB" id="FungiDB:YALI1_D08125g"/>
<dbReference type="AlphaFoldDB" id="A0A1D8NDG6"/>
<evidence type="ECO:0000256" key="2">
    <source>
        <dbReference type="ARBA" id="ARBA00011738"/>
    </source>
</evidence>
<dbReference type="FunFam" id="3.90.1150.10:FF:000010">
    <property type="entry name" value="Alanine aminotransferase 2"/>
    <property type="match status" value="1"/>
</dbReference>
<evidence type="ECO:0000256" key="5">
    <source>
        <dbReference type="ARBA" id="ARBA00022898"/>
    </source>
</evidence>
<keyword evidence="3" id="KW-0032">Aminotransferase</keyword>
<dbReference type="SUPFAM" id="SSF53383">
    <property type="entry name" value="PLP-dependent transferases"/>
    <property type="match status" value="1"/>
</dbReference>
<evidence type="ECO:0000256" key="1">
    <source>
        <dbReference type="ARBA" id="ARBA00001933"/>
    </source>
</evidence>
<dbReference type="InterPro" id="IPR004839">
    <property type="entry name" value="Aminotransferase_I/II_large"/>
</dbReference>
<dbReference type="PANTHER" id="PTHR11751:SF29">
    <property type="entry name" value="ALANINE TRANSAMINASE"/>
    <property type="match status" value="1"/>
</dbReference>
<evidence type="ECO:0000313" key="14">
    <source>
        <dbReference type="Proteomes" id="UP000256601"/>
    </source>
</evidence>
<dbReference type="OrthoDB" id="1732682at2759"/>
<proteinExistence type="inferred from homology"/>
<dbReference type="CDD" id="cd00609">
    <property type="entry name" value="AAT_like"/>
    <property type="match status" value="1"/>
</dbReference>
<dbReference type="Gene3D" id="3.90.1150.10">
    <property type="entry name" value="Aspartate Aminotransferase, domain 1"/>
    <property type="match status" value="1"/>
</dbReference>
<keyword evidence="5" id="KW-0663">Pyridoxal phosphate</keyword>
<dbReference type="InterPro" id="IPR015422">
    <property type="entry name" value="PyrdxlP-dep_Trfase_small"/>
</dbReference>
<dbReference type="UniPathway" id="UPA00528">
    <property type="reaction ID" value="UER00586"/>
</dbReference>
<organism evidence="11 13">
    <name type="scientific">Yarrowia lipolytica</name>
    <name type="common">Candida lipolytica</name>
    <dbReference type="NCBI Taxonomy" id="4952"/>
    <lineage>
        <taxon>Eukaryota</taxon>
        <taxon>Fungi</taxon>
        <taxon>Dikarya</taxon>
        <taxon>Ascomycota</taxon>
        <taxon>Saccharomycotina</taxon>
        <taxon>Dipodascomycetes</taxon>
        <taxon>Dipodascales</taxon>
        <taxon>Dipodascales incertae sedis</taxon>
        <taxon>Yarrowia</taxon>
    </lineage>
</organism>
<dbReference type="InterPro" id="IPR045088">
    <property type="entry name" value="ALAT1/2-like"/>
</dbReference>
<dbReference type="FunFam" id="1.10.287.1970:FF:000001">
    <property type="entry name" value="Alanine aminotransferase 2"/>
    <property type="match status" value="1"/>
</dbReference>
<evidence type="ECO:0000256" key="9">
    <source>
        <dbReference type="ARBA" id="ARBA00080525"/>
    </source>
</evidence>
<dbReference type="KEGG" id="yli:2910869"/>
<gene>
    <name evidence="12" type="ORF">B0I71DRAFT_134990</name>
    <name evidence="11" type="ORF">YALI1_D08125g</name>
</gene>
<comment type="similarity">
    <text evidence="6">Belongs to the class-I pyridoxal-phosphate-dependent aminotransferase family. Alanine aminotransferase subfamily.</text>
</comment>